<dbReference type="Gene3D" id="3.90.226.10">
    <property type="entry name" value="2-enoyl-CoA Hydratase, Chain A, domain 1"/>
    <property type="match status" value="1"/>
</dbReference>
<accession>A0ABW5NBD2</accession>
<dbReference type="SUPFAM" id="SSF52096">
    <property type="entry name" value="ClpP/crotonase"/>
    <property type="match status" value="1"/>
</dbReference>
<name>A0ABW5NBD2_9FLAO</name>
<dbReference type="PANTHER" id="PTHR11261:SF3">
    <property type="entry name" value="RETINOL-BINDING PROTEIN 3"/>
    <property type="match status" value="1"/>
</dbReference>
<gene>
    <name evidence="2" type="ORF">ACFSTE_16100</name>
</gene>
<dbReference type="InterPro" id="IPR005151">
    <property type="entry name" value="Tail-specific_protease"/>
</dbReference>
<dbReference type="GO" id="GO:0016787">
    <property type="term" value="F:hydrolase activity"/>
    <property type="evidence" value="ECO:0007669"/>
    <property type="project" value="UniProtKB-KW"/>
</dbReference>
<feature type="domain" description="Tail specific protease" evidence="1">
    <location>
        <begin position="252"/>
        <end position="444"/>
    </location>
</feature>
<evidence type="ECO:0000313" key="2">
    <source>
        <dbReference type="EMBL" id="MFD2592362.1"/>
    </source>
</evidence>
<proteinExistence type="predicted"/>
<sequence length="486" mass="55568">MNNKLSVIMGCLLLLFVISCQEKKKEKEQEASLDGIWESIGYGRLAHIKKDHITLYETSAISCYPIMEEEITGLGDELRIKDDTLQLKDGINIYQFVRRDEFPQQCVAMDETKKQDALYNFEVLASIFKEHYAYFEMRNIKWDSLYTQTKSKITTQTSAPELFMIMEEMLDQFNDGHIDIEAPEEIEDQADSLREPSQPVDTSITRYSDFSVAKLVGDHYLKDKELTKNSRVMRWGKLNDSLGYLQINLMMGHVYFPKLDSVQGEDYWNAYFEAFEEMSSAAHTKKEVAGINKTLDQVFSDLNTADALVLDVRFNGGGKDEVALSIMKRFNQKRQHVFTKKAKHKQAYTKPNKIYLEAAEQAYLKPVYLLTSGQSASATEIMVLSSLNLPHVTRIGTNTEGIFSDVLDKILPNGWEIGLSNEVYLDTKENNYEGKGIPPHIDLKYPRETQAFFKSIIDAMSDDEIKINKAITDVREGKVSKHVVGR</sequence>
<evidence type="ECO:0000313" key="3">
    <source>
        <dbReference type="Proteomes" id="UP001597459"/>
    </source>
</evidence>
<dbReference type="Pfam" id="PF03572">
    <property type="entry name" value="Peptidase_S41"/>
    <property type="match status" value="1"/>
</dbReference>
<dbReference type="InterPro" id="IPR028204">
    <property type="entry name" value="Tricorn_C1"/>
</dbReference>
<dbReference type="CDD" id="cd07563">
    <property type="entry name" value="Peptidase_S41_IRBP"/>
    <property type="match status" value="1"/>
</dbReference>
<dbReference type="RefSeq" id="WP_378254335.1">
    <property type="nucleotide sequence ID" value="NZ_JBHSJV010000001.1"/>
</dbReference>
<protein>
    <submittedName>
        <fullName evidence="2">S41 family peptidase</fullName>
        <ecNumber evidence="2">3.4.-.-</ecNumber>
    </submittedName>
</protein>
<reference evidence="3" key="1">
    <citation type="journal article" date="2019" name="Int. J. Syst. Evol. Microbiol.">
        <title>The Global Catalogue of Microorganisms (GCM) 10K type strain sequencing project: providing services to taxonomists for standard genome sequencing and annotation.</title>
        <authorList>
            <consortium name="The Broad Institute Genomics Platform"/>
            <consortium name="The Broad Institute Genome Sequencing Center for Infectious Disease"/>
            <person name="Wu L."/>
            <person name="Ma J."/>
        </authorList>
    </citation>
    <scope>NUCLEOTIDE SEQUENCE [LARGE SCALE GENOMIC DNA]</scope>
    <source>
        <strain evidence="3">KCTC 42423</strain>
    </source>
</reference>
<keyword evidence="3" id="KW-1185">Reference proteome</keyword>
<dbReference type="Proteomes" id="UP001597459">
    <property type="component" value="Unassembled WGS sequence"/>
</dbReference>
<comment type="caution">
    <text evidence="2">The sequence shown here is derived from an EMBL/GenBank/DDBJ whole genome shotgun (WGS) entry which is preliminary data.</text>
</comment>
<dbReference type="Pfam" id="PF14684">
    <property type="entry name" value="Tricorn_C1"/>
    <property type="match status" value="1"/>
</dbReference>
<evidence type="ECO:0000259" key="1">
    <source>
        <dbReference type="SMART" id="SM00245"/>
    </source>
</evidence>
<dbReference type="EC" id="3.4.-.-" evidence="2"/>
<dbReference type="PANTHER" id="PTHR11261">
    <property type="entry name" value="INTERPHOTORECEPTOR RETINOID-BINDING PROTEIN"/>
    <property type="match status" value="1"/>
</dbReference>
<dbReference type="EMBL" id="JBHULX010000039">
    <property type="protein sequence ID" value="MFD2592362.1"/>
    <property type="molecule type" value="Genomic_DNA"/>
</dbReference>
<dbReference type="InterPro" id="IPR029045">
    <property type="entry name" value="ClpP/crotonase-like_dom_sf"/>
</dbReference>
<dbReference type="PROSITE" id="PS51257">
    <property type="entry name" value="PROKAR_LIPOPROTEIN"/>
    <property type="match status" value="1"/>
</dbReference>
<dbReference type="SMART" id="SM00245">
    <property type="entry name" value="TSPc"/>
    <property type="match status" value="1"/>
</dbReference>
<dbReference type="Gene3D" id="3.30.750.44">
    <property type="match status" value="1"/>
</dbReference>
<organism evidence="2 3">
    <name type="scientific">Aquimarina hainanensis</name>
    <dbReference type="NCBI Taxonomy" id="1578017"/>
    <lineage>
        <taxon>Bacteria</taxon>
        <taxon>Pseudomonadati</taxon>
        <taxon>Bacteroidota</taxon>
        <taxon>Flavobacteriia</taxon>
        <taxon>Flavobacteriales</taxon>
        <taxon>Flavobacteriaceae</taxon>
        <taxon>Aquimarina</taxon>
    </lineage>
</organism>
<keyword evidence="2" id="KW-0378">Hydrolase</keyword>